<organism evidence="2 3">
    <name type="scientific">Eptatretus burgeri</name>
    <name type="common">Inshore hagfish</name>
    <dbReference type="NCBI Taxonomy" id="7764"/>
    <lineage>
        <taxon>Eukaryota</taxon>
        <taxon>Metazoa</taxon>
        <taxon>Chordata</taxon>
        <taxon>Craniata</taxon>
        <taxon>Vertebrata</taxon>
        <taxon>Cyclostomata</taxon>
        <taxon>Myxini</taxon>
        <taxon>Myxiniformes</taxon>
        <taxon>Myxinidae</taxon>
        <taxon>Eptatretinae</taxon>
        <taxon>Eptatretus</taxon>
    </lineage>
</organism>
<accession>A0A8C4QFL4</accession>
<dbReference type="GO" id="GO:0045892">
    <property type="term" value="P:negative regulation of DNA-templated transcription"/>
    <property type="evidence" value="ECO:0007669"/>
    <property type="project" value="TreeGrafter"/>
</dbReference>
<protein>
    <submittedName>
        <fullName evidence="2">Uncharacterized protein</fullName>
    </submittedName>
</protein>
<dbReference type="Ensembl" id="ENSEBUT00000015226.1">
    <property type="protein sequence ID" value="ENSEBUP00000014650.1"/>
    <property type="gene ID" value="ENSEBUG00000009237.1"/>
</dbReference>
<dbReference type="AlphaFoldDB" id="A0A8C4QFL4"/>
<evidence type="ECO:0000256" key="1">
    <source>
        <dbReference type="SAM" id="MobiDB-lite"/>
    </source>
</evidence>
<dbReference type="Proteomes" id="UP000694388">
    <property type="component" value="Unplaced"/>
</dbReference>
<dbReference type="GO" id="GO:0000976">
    <property type="term" value="F:transcription cis-regulatory region binding"/>
    <property type="evidence" value="ECO:0007669"/>
    <property type="project" value="TreeGrafter"/>
</dbReference>
<dbReference type="Gene3D" id="2.30.30.490">
    <property type="match status" value="1"/>
</dbReference>
<reference evidence="2" key="1">
    <citation type="submission" date="2025-08" db="UniProtKB">
        <authorList>
            <consortium name="Ensembl"/>
        </authorList>
    </citation>
    <scope>IDENTIFICATION</scope>
</reference>
<dbReference type="PANTHER" id="PTHR46576">
    <property type="entry name" value="BROMO ADJACENT HOMOLOGY DOMAIN-CONTAINING 1 PROTEIN"/>
    <property type="match status" value="1"/>
</dbReference>
<keyword evidence="3" id="KW-1185">Reference proteome</keyword>
<reference evidence="2" key="2">
    <citation type="submission" date="2025-09" db="UniProtKB">
        <authorList>
            <consortium name="Ensembl"/>
        </authorList>
    </citation>
    <scope>IDENTIFICATION</scope>
</reference>
<dbReference type="PANTHER" id="PTHR46576:SF1">
    <property type="entry name" value="BROMO ADJACENT HOMOLOGY DOMAIN-CONTAINING 1 PROTEIN"/>
    <property type="match status" value="1"/>
</dbReference>
<proteinExistence type="predicted"/>
<dbReference type="GO" id="GO:0003682">
    <property type="term" value="F:chromatin binding"/>
    <property type="evidence" value="ECO:0007669"/>
    <property type="project" value="TreeGrafter"/>
</dbReference>
<feature type="compositionally biased region" description="Basic residues" evidence="1">
    <location>
        <begin position="409"/>
        <end position="418"/>
    </location>
</feature>
<dbReference type="InterPro" id="IPR043151">
    <property type="entry name" value="BAH_sf"/>
</dbReference>
<dbReference type="GO" id="GO:0031507">
    <property type="term" value="P:heterochromatin formation"/>
    <property type="evidence" value="ECO:0007669"/>
    <property type="project" value="TreeGrafter"/>
</dbReference>
<evidence type="ECO:0000313" key="2">
    <source>
        <dbReference type="Ensembl" id="ENSEBUP00000014650.1"/>
    </source>
</evidence>
<feature type="region of interest" description="Disordered" evidence="1">
    <location>
        <begin position="391"/>
        <end position="431"/>
    </location>
</feature>
<dbReference type="InterPro" id="IPR053032">
    <property type="entry name" value="BAH_domain-containing"/>
</dbReference>
<evidence type="ECO:0000313" key="3">
    <source>
        <dbReference type="Proteomes" id="UP000694388"/>
    </source>
</evidence>
<sequence>MTCSALLRWISLPRMLHWIYRLNLVSPSGSVHQRITVIGKSGFPSGYSLAADISTPSSNLSKVPSFSGTLPIGIANEEQAGFALSSCSTLQGSFLYSRSTLPSSSQTRPVGGGWRTSSGLPANFDTCHLASGMPVWATTSPPFPQFNRVGYIGTAHDRPMGESKCMPSFLNYSDSWLSESMCKYHFGLQKVARTDTDLGMVIGCGVSPSTTSMSTPSVSPPHAHSAPPVRFPTSVPHQHAVQPIHGKNLAQTDFQSSPAASFSPPCQSVAKDFRLDDITQQFRVHGEAVQHHDCFVPIVAAMTEELQPSTDREHERMSVVQKQRVEFQERAMSGSPSNHGSVSLRSCKSVIDSNTQNISTRHPPLPKLVIKVSSSDASIVDTLGQKSAAQIAEPASTWRRRQGGDGLRGRRGPGRPPRHFSAVDSPPGGRQFPVAKRRGTNGWLPVGEPFYNAVYIAGESEPAVRRCFPAVQRDGLAVKPRDCVLLRSGLRRRSLPYIAKISALWENPRTGGYFCP</sequence>
<name>A0A8C4QFL4_EPTBU</name>
<dbReference type="GO" id="GO:0005677">
    <property type="term" value="C:chromatin silencing complex"/>
    <property type="evidence" value="ECO:0007669"/>
    <property type="project" value="TreeGrafter"/>
</dbReference>